<dbReference type="GO" id="GO:0016818">
    <property type="term" value="F:hydrolase activity, acting on acid anhydrides, in phosphorus-containing anhydrides"/>
    <property type="evidence" value="ECO:0007669"/>
    <property type="project" value="InterPro"/>
</dbReference>
<dbReference type="PROSITE" id="PS51192">
    <property type="entry name" value="HELICASE_ATP_BIND_1"/>
    <property type="match status" value="1"/>
</dbReference>
<proteinExistence type="predicted"/>
<feature type="domain" description="Helicase ATP-binding" evidence="1">
    <location>
        <begin position="47"/>
        <end position="310"/>
    </location>
</feature>
<dbReference type="SMART" id="SM00491">
    <property type="entry name" value="HELICc2"/>
    <property type="match status" value="1"/>
</dbReference>
<dbReference type="Proteomes" id="UP000509421">
    <property type="component" value="Chromosome"/>
</dbReference>
<keyword evidence="2" id="KW-0547">Nucleotide-binding</keyword>
<keyword evidence="2" id="KW-0067">ATP-binding</keyword>
<protein>
    <submittedName>
        <fullName evidence="2">DEAD/DEAH box helicase family protein</fullName>
    </submittedName>
</protein>
<dbReference type="EMBL" id="CP056117">
    <property type="protein sequence ID" value="QKZ98105.1"/>
    <property type="molecule type" value="Genomic_DNA"/>
</dbReference>
<dbReference type="GO" id="GO:0005524">
    <property type="term" value="F:ATP binding"/>
    <property type="evidence" value="ECO:0007669"/>
    <property type="project" value="InterPro"/>
</dbReference>
<sequence>MIDFTQRLKRKERNTVINPLEIYESLDRRSVAGPLRPSQLEILNKWWGMYKDKKDNIIKLHTGEGKTLIGLLLLQSKLNEYNQPCVYVCPNIYLADQVMDDARKFGIPYCSIDETRALPDDFLSGRKILITYVQKLFNGRTVFGLGAKSVDVGSIILDDSQACIDSIKSSMMIKVRKDHSLFKKILGLFSDELRDQGEGSFLEIENGVSQSTILAVPYWTWIEKKDAVAKILLDYVDDKKVKYAWPLIKDSLQCCQAFFSGEYLEISPFTSVIEKFGSFSNAKFRFLMSATTQDDSFFIKGLGFDIDAVKNPMKSDTLLWSGEKMILIPSLINDDFTRDRILNWLLQPYDKRIFGTVCLTPSFKNKEQFEKIGAVVSTTDTMFSNVEKLKNGVYSEAIVFANRYDGIDLPDDSCRILIIDSKPFSETLTERYEEEVRPSSDIINIKIAQKVEQGLGRSVRGQKDYSVIVLVGGDLVQFIKSPLTKKYFSEQTKQQIEIGNEIVSFAKEELAGQNLSSSQILVDILNKCTTRDDGWKQFYVERMGEIKKSVDNKGLYDLILLENKAEKLFVKGDVDRACKTIQDICDHHVQDPREKGWYLQLLARYMYSLSKAESNKYQKSAFQNNNSLLKPRDGIEYKKIGKINTSRTQRIKEWMASYDDYQSLMIDIDGVLENLSYGVHSEKFEKALDDLGGMIGFVCQRPDKEIRKGPDNLWADVDNQYIMFECKNEVDEDRKEINKDEAGQMNNHCGWFDDFYPGEKCLKFMIINTRHLSYHADFTHEVRIIKKNSLRTLKNNVRGFFKEFRGFDIHQLSDEKIHELIIPHKLSVHDFYNEYSESVIKTTR</sequence>
<dbReference type="SMART" id="SM00487">
    <property type="entry name" value="DEXDc"/>
    <property type="match status" value="1"/>
</dbReference>
<organism evidence="2 3">
    <name type="scientific">Enterobacter cloacae</name>
    <dbReference type="NCBI Taxonomy" id="550"/>
    <lineage>
        <taxon>Bacteria</taxon>
        <taxon>Pseudomonadati</taxon>
        <taxon>Pseudomonadota</taxon>
        <taxon>Gammaproteobacteria</taxon>
        <taxon>Enterobacterales</taxon>
        <taxon>Enterobacteriaceae</taxon>
        <taxon>Enterobacter</taxon>
        <taxon>Enterobacter cloacae complex</taxon>
    </lineage>
</organism>
<dbReference type="GO" id="GO:0006139">
    <property type="term" value="P:nucleobase-containing compound metabolic process"/>
    <property type="evidence" value="ECO:0007669"/>
    <property type="project" value="InterPro"/>
</dbReference>
<evidence type="ECO:0000259" key="1">
    <source>
        <dbReference type="PROSITE" id="PS51192"/>
    </source>
</evidence>
<dbReference type="RefSeq" id="WP_176609696.1">
    <property type="nucleotide sequence ID" value="NZ_CP056117.1"/>
</dbReference>
<keyword evidence="2" id="KW-0378">Hydrolase</keyword>
<dbReference type="GO" id="GO:0004386">
    <property type="term" value="F:helicase activity"/>
    <property type="evidence" value="ECO:0007669"/>
    <property type="project" value="UniProtKB-KW"/>
</dbReference>
<dbReference type="InterPro" id="IPR006935">
    <property type="entry name" value="Helicase/UvrB_N"/>
</dbReference>
<keyword evidence="2" id="KW-0347">Helicase</keyword>
<accession>A0A7H8UE78</accession>
<dbReference type="AlphaFoldDB" id="A0A7H8UE78"/>
<dbReference type="Pfam" id="PF04851">
    <property type="entry name" value="ResIII"/>
    <property type="match status" value="1"/>
</dbReference>
<dbReference type="Gene3D" id="3.40.50.300">
    <property type="entry name" value="P-loop containing nucleotide triphosphate hydrolases"/>
    <property type="match status" value="2"/>
</dbReference>
<dbReference type="Pfam" id="PF13307">
    <property type="entry name" value="Helicase_C_2"/>
    <property type="match status" value="1"/>
</dbReference>
<dbReference type="InterPro" id="IPR006555">
    <property type="entry name" value="ATP-dep_Helicase_C"/>
</dbReference>
<gene>
    <name evidence="2" type="ORF">HWQ14_10605</name>
</gene>
<dbReference type="InterPro" id="IPR027417">
    <property type="entry name" value="P-loop_NTPase"/>
</dbReference>
<evidence type="ECO:0000313" key="2">
    <source>
        <dbReference type="EMBL" id="QKZ98105.1"/>
    </source>
</evidence>
<name>A0A7H8UE78_ENTCL</name>
<dbReference type="GO" id="GO:0003677">
    <property type="term" value="F:DNA binding"/>
    <property type="evidence" value="ECO:0007669"/>
    <property type="project" value="InterPro"/>
</dbReference>
<dbReference type="SUPFAM" id="SSF52540">
    <property type="entry name" value="P-loop containing nucleoside triphosphate hydrolases"/>
    <property type="match status" value="1"/>
</dbReference>
<reference evidence="2 3" key="1">
    <citation type="submission" date="2020-06" db="EMBL/GenBank/DDBJ databases">
        <title>Long-read sequencing of DSM26481-BlokeschLab.</title>
        <authorList>
            <person name="Blokesch M."/>
        </authorList>
    </citation>
    <scope>NUCLEOTIDE SEQUENCE [LARGE SCALE GENOMIC DNA]</scope>
    <source>
        <strain evidence="2 3">DSM 26481</strain>
    </source>
</reference>
<dbReference type="InterPro" id="IPR014001">
    <property type="entry name" value="Helicase_ATP-bd"/>
</dbReference>
<evidence type="ECO:0000313" key="3">
    <source>
        <dbReference type="Proteomes" id="UP000509421"/>
    </source>
</evidence>